<proteinExistence type="predicted"/>
<keyword evidence="3" id="KW-1185">Reference proteome</keyword>
<dbReference type="AlphaFoldDB" id="A0A9D4AVB2"/>
<name>A0A9D4AVB2_9SAUR</name>
<accession>A0A9D4AVB2</accession>
<feature type="non-terminal residue" evidence="2">
    <location>
        <position position="339"/>
    </location>
</feature>
<reference evidence="2" key="1">
    <citation type="submission" date="2021-09" db="EMBL/GenBank/DDBJ databases">
        <title>The genome of Mauremys mutica provides insights into the evolution of semi-aquatic lifestyle.</title>
        <authorList>
            <person name="Gong S."/>
            <person name="Gao Y."/>
        </authorList>
    </citation>
    <scope>NUCLEOTIDE SEQUENCE</scope>
    <source>
        <strain evidence="2">MM-2020</strain>
        <tissue evidence="2">Muscle</tissue>
    </source>
</reference>
<feature type="region of interest" description="Disordered" evidence="1">
    <location>
        <begin position="1"/>
        <end position="148"/>
    </location>
</feature>
<dbReference type="Proteomes" id="UP000827986">
    <property type="component" value="Unassembled WGS sequence"/>
</dbReference>
<gene>
    <name evidence="2" type="ORF">KIL84_011404</name>
</gene>
<sequence>MNMPITQHSATRCLHNTAAPRSLSPSRPHTTHLRHSGAAAPRPPAAHHVATLEIRVTGGRGRTGGGRSPGRGSAWTPPSTERGAGDAFARRSRYYPSPPTHPPREEAAAAAPGRPWRRGAEAVPGGSGARETRRSEQRRGAAEGSRQAALCVAASRRARRAGRASCAAGQFPAGLGVSAAAAASREADPVSAAPELCQRDGAAPAPGTGGAAPLIAPRLAPGAPRGLCAVTGAAAAPLPGSGFPGPGGLGALRAAAGASPGCEQRGRRAGAIACGRSAESKGLVDRNSLLLCVCQSSLALSAILWLLLPAFHNNATDQSYCIPPPMLAYHPDGCKSSEK</sequence>
<evidence type="ECO:0000313" key="3">
    <source>
        <dbReference type="Proteomes" id="UP000827986"/>
    </source>
</evidence>
<feature type="compositionally biased region" description="Gly residues" evidence="1">
    <location>
        <begin position="58"/>
        <end position="69"/>
    </location>
</feature>
<feature type="compositionally biased region" description="Polar residues" evidence="1">
    <location>
        <begin position="1"/>
        <end position="10"/>
    </location>
</feature>
<evidence type="ECO:0000313" key="2">
    <source>
        <dbReference type="EMBL" id="KAH1177702.1"/>
    </source>
</evidence>
<comment type="caution">
    <text evidence="2">The sequence shown here is derived from an EMBL/GenBank/DDBJ whole genome shotgun (WGS) entry which is preliminary data.</text>
</comment>
<evidence type="ECO:0000256" key="1">
    <source>
        <dbReference type="SAM" id="MobiDB-lite"/>
    </source>
</evidence>
<dbReference type="EMBL" id="JAHDVG010000474">
    <property type="protein sequence ID" value="KAH1177702.1"/>
    <property type="molecule type" value="Genomic_DNA"/>
</dbReference>
<protein>
    <submittedName>
        <fullName evidence="2">Uncharacterized protein</fullName>
    </submittedName>
</protein>
<organism evidence="2 3">
    <name type="scientific">Mauremys mutica</name>
    <name type="common">yellowpond turtle</name>
    <dbReference type="NCBI Taxonomy" id="74926"/>
    <lineage>
        <taxon>Eukaryota</taxon>
        <taxon>Metazoa</taxon>
        <taxon>Chordata</taxon>
        <taxon>Craniata</taxon>
        <taxon>Vertebrata</taxon>
        <taxon>Euteleostomi</taxon>
        <taxon>Archelosauria</taxon>
        <taxon>Testudinata</taxon>
        <taxon>Testudines</taxon>
        <taxon>Cryptodira</taxon>
        <taxon>Durocryptodira</taxon>
        <taxon>Testudinoidea</taxon>
        <taxon>Geoemydidae</taxon>
        <taxon>Geoemydinae</taxon>
        <taxon>Mauremys</taxon>
    </lineage>
</organism>
<feature type="compositionally biased region" description="Basic and acidic residues" evidence="1">
    <location>
        <begin position="130"/>
        <end position="141"/>
    </location>
</feature>